<comment type="caution">
    <text evidence="2">The sequence shown here is derived from an EMBL/GenBank/DDBJ whole genome shotgun (WGS) entry which is preliminary data.</text>
</comment>
<evidence type="ECO:0000313" key="2">
    <source>
        <dbReference type="EMBL" id="EJK76218.1"/>
    </source>
</evidence>
<feature type="compositionally biased region" description="Low complexity" evidence="1">
    <location>
        <begin position="202"/>
        <end position="224"/>
    </location>
</feature>
<feature type="non-terminal residue" evidence="2">
    <location>
        <position position="241"/>
    </location>
</feature>
<dbReference type="AlphaFoldDB" id="K0TC15"/>
<dbReference type="Proteomes" id="UP000266841">
    <property type="component" value="Unassembled WGS sequence"/>
</dbReference>
<sequence length="241" mass="24333">MGGGGTYGGAADGDGPYPPAAERAARPARPAGRKSIRSEYPRQHSYSYDPRLRGDDGGGPADRRDEDDDGEGDWGGSSDGVSGTRYSVREASDASTTVGDSTTVATRSSGYYRATPSSSYSSGGGGAYSGAGSPAISCPPPGRSRDHNSRATGSTPRAGNLTAPPRPAPVSTDLYRRTDDGGRGTRTTGGIAMGDAGGATGRSTSRLCSTSRLWGRKGTAATAAAEEEGTGPGEPEPPVPL</sequence>
<feature type="compositionally biased region" description="Gly residues" evidence="1">
    <location>
        <begin position="191"/>
        <end position="200"/>
    </location>
</feature>
<feature type="compositionally biased region" description="Gly residues" evidence="1">
    <location>
        <begin position="1"/>
        <end position="12"/>
    </location>
</feature>
<keyword evidence="3" id="KW-1185">Reference proteome</keyword>
<name>K0TC15_THAOC</name>
<organism evidence="2 3">
    <name type="scientific">Thalassiosira oceanica</name>
    <name type="common">Marine diatom</name>
    <dbReference type="NCBI Taxonomy" id="159749"/>
    <lineage>
        <taxon>Eukaryota</taxon>
        <taxon>Sar</taxon>
        <taxon>Stramenopiles</taxon>
        <taxon>Ochrophyta</taxon>
        <taxon>Bacillariophyta</taxon>
        <taxon>Coscinodiscophyceae</taxon>
        <taxon>Thalassiosirophycidae</taxon>
        <taxon>Thalassiosirales</taxon>
        <taxon>Thalassiosiraceae</taxon>
        <taxon>Thalassiosira</taxon>
    </lineage>
</organism>
<evidence type="ECO:0000256" key="1">
    <source>
        <dbReference type="SAM" id="MobiDB-lite"/>
    </source>
</evidence>
<feature type="region of interest" description="Disordered" evidence="1">
    <location>
        <begin position="1"/>
        <end position="241"/>
    </location>
</feature>
<feature type="compositionally biased region" description="Basic and acidic residues" evidence="1">
    <location>
        <begin position="50"/>
        <end position="64"/>
    </location>
</feature>
<feature type="compositionally biased region" description="Basic and acidic residues" evidence="1">
    <location>
        <begin position="174"/>
        <end position="183"/>
    </location>
</feature>
<accession>K0TC15</accession>
<evidence type="ECO:0000313" key="3">
    <source>
        <dbReference type="Proteomes" id="UP000266841"/>
    </source>
</evidence>
<protein>
    <submittedName>
        <fullName evidence="2">Uncharacterized protein</fullName>
    </submittedName>
</protein>
<gene>
    <name evidence="2" type="ORF">THAOC_02032</name>
</gene>
<dbReference type="EMBL" id="AGNL01002440">
    <property type="protein sequence ID" value="EJK76218.1"/>
    <property type="molecule type" value="Genomic_DNA"/>
</dbReference>
<reference evidence="2 3" key="1">
    <citation type="journal article" date="2012" name="Genome Biol.">
        <title>Genome and low-iron response of an oceanic diatom adapted to chronic iron limitation.</title>
        <authorList>
            <person name="Lommer M."/>
            <person name="Specht M."/>
            <person name="Roy A.S."/>
            <person name="Kraemer L."/>
            <person name="Andreson R."/>
            <person name="Gutowska M.A."/>
            <person name="Wolf J."/>
            <person name="Bergner S.V."/>
            <person name="Schilhabel M.B."/>
            <person name="Klostermeier U.C."/>
            <person name="Beiko R.G."/>
            <person name="Rosenstiel P."/>
            <person name="Hippler M."/>
            <person name="Laroche J."/>
        </authorList>
    </citation>
    <scope>NUCLEOTIDE SEQUENCE [LARGE SCALE GENOMIC DNA]</scope>
    <source>
        <strain evidence="2 3">CCMP1005</strain>
    </source>
</reference>
<feature type="compositionally biased region" description="Polar residues" evidence="1">
    <location>
        <begin position="93"/>
        <end position="109"/>
    </location>
</feature>
<proteinExistence type="predicted"/>